<reference evidence="4" key="1">
    <citation type="submission" date="2016-06" db="UniProtKB">
        <authorList>
            <consortium name="WormBaseParasite"/>
        </authorList>
    </citation>
    <scope>IDENTIFICATION</scope>
</reference>
<keyword evidence="3" id="KW-1185">Reference proteome</keyword>
<proteinExistence type="predicted"/>
<dbReference type="WBParaSite" id="GPUH_0001604901-mRNA-1">
    <property type="protein sequence ID" value="GPUH_0001604901-mRNA-1"/>
    <property type="gene ID" value="GPUH_0001604901"/>
</dbReference>
<dbReference type="EMBL" id="UYRT01083204">
    <property type="protein sequence ID" value="VDN27108.1"/>
    <property type="molecule type" value="Genomic_DNA"/>
</dbReference>
<sequence length="68" mass="7300">MGEATVAVAKTPLGDLEYKAAAKTSPSTPSISASSLTFSNPNFTLEDEENEDQLWPQKTTAEQAAKFH</sequence>
<organism evidence="4">
    <name type="scientific">Gongylonema pulchrum</name>
    <dbReference type="NCBI Taxonomy" id="637853"/>
    <lineage>
        <taxon>Eukaryota</taxon>
        <taxon>Metazoa</taxon>
        <taxon>Ecdysozoa</taxon>
        <taxon>Nematoda</taxon>
        <taxon>Chromadorea</taxon>
        <taxon>Rhabditida</taxon>
        <taxon>Spirurina</taxon>
        <taxon>Spiruromorpha</taxon>
        <taxon>Spiruroidea</taxon>
        <taxon>Gongylonematidae</taxon>
        <taxon>Gongylonema</taxon>
    </lineage>
</organism>
<reference evidence="2 3" key="2">
    <citation type="submission" date="2018-11" db="EMBL/GenBank/DDBJ databases">
        <authorList>
            <consortium name="Pathogen Informatics"/>
        </authorList>
    </citation>
    <scope>NUCLEOTIDE SEQUENCE [LARGE SCALE GENOMIC DNA]</scope>
</reference>
<evidence type="ECO:0000313" key="4">
    <source>
        <dbReference type="WBParaSite" id="GPUH_0001604901-mRNA-1"/>
    </source>
</evidence>
<accession>A0A183E4Y6</accession>
<dbReference type="Proteomes" id="UP000271098">
    <property type="component" value="Unassembled WGS sequence"/>
</dbReference>
<gene>
    <name evidence="2" type="ORF">GPUH_LOCUS16027</name>
</gene>
<feature type="region of interest" description="Disordered" evidence="1">
    <location>
        <begin position="23"/>
        <end position="68"/>
    </location>
</feature>
<evidence type="ECO:0000313" key="2">
    <source>
        <dbReference type="EMBL" id="VDN27108.1"/>
    </source>
</evidence>
<name>A0A183E4Y6_9BILA</name>
<dbReference type="AlphaFoldDB" id="A0A183E4Y6"/>
<protein>
    <submittedName>
        <fullName evidence="2 4">Uncharacterized protein</fullName>
    </submittedName>
</protein>
<evidence type="ECO:0000313" key="3">
    <source>
        <dbReference type="Proteomes" id="UP000271098"/>
    </source>
</evidence>
<feature type="compositionally biased region" description="Low complexity" evidence="1">
    <location>
        <begin position="23"/>
        <end position="35"/>
    </location>
</feature>
<evidence type="ECO:0000256" key="1">
    <source>
        <dbReference type="SAM" id="MobiDB-lite"/>
    </source>
</evidence>